<protein>
    <submittedName>
        <fullName evidence="8">Nitrite reductase</fullName>
    </submittedName>
</protein>
<dbReference type="InterPro" id="IPR051329">
    <property type="entry name" value="NIR_SIR_4Fe-4S"/>
</dbReference>
<dbReference type="PANTHER" id="PTHR32439:SF9">
    <property type="entry name" value="BLR3264 PROTEIN"/>
    <property type="match status" value="1"/>
</dbReference>
<dbReference type="KEGG" id="nano:G5V58_13465"/>
<evidence type="ECO:0000256" key="2">
    <source>
        <dbReference type="ARBA" id="ARBA00022617"/>
    </source>
</evidence>
<evidence type="ECO:0000313" key="8">
    <source>
        <dbReference type="EMBL" id="QIG43631.1"/>
    </source>
</evidence>
<dbReference type="InterPro" id="IPR045854">
    <property type="entry name" value="NO2/SO3_Rdtase_4Fe4S_sf"/>
</dbReference>
<feature type="domain" description="Nitrite/Sulfite reductase ferredoxin-like" evidence="7">
    <location>
        <begin position="24"/>
        <end position="75"/>
    </location>
</feature>
<dbReference type="GO" id="GO:0046872">
    <property type="term" value="F:metal ion binding"/>
    <property type="evidence" value="ECO:0007669"/>
    <property type="project" value="UniProtKB-KW"/>
</dbReference>
<dbReference type="InterPro" id="IPR036136">
    <property type="entry name" value="Nit/Sulf_reduc_fer-like_dom_sf"/>
</dbReference>
<evidence type="ECO:0000313" key="9">
    <source>
        <dbReference type="Proteomes" id="UP000502996"/>
    </source>
</evidence>
<evidence type="ECO:0000259" key="7">
    <source>
        <dbReference type="Pfam" id="PF03460"/>
    </source>
</evidence>
<name>A0A6G6WE58_9ACTN</name>
<keyword evidence="4" id="KW-0560">Oxidoreductase</keyword>
<dbReference type="Proteomes" id="UP000502996">
    <property type="component" value="Chromosome"/>
</dbReference>
<evidence type="ECO:0000256" key="3">
    <source>
        <dbReference type="ARBA" id="ARBA00022723"/>
    </source>
</evidence>
<gene>
    <name evidence="8" type="ORF">G5V58_13465</name>
</gene>
<evidence type="ECO:0000256" key="6">
    <source>
        <dbReference type="ARBA" id="ARBA00023014"/>
    </source>
</evidence>
<organism evidence="8 9">
    <name type="scientific">Nocardioides anomalus</name>
    <dbReference type="NCBI Taxonomy" id="2712223"/>
    <lineage>
        <taxon>Bacteria</taxon>
        <taxon>Bacillati</taxon>
        <taxon>Actinomycetota</taxon>
        <taxon>Actinomycetes</taxon>
        <taxon>Propionibacteriales</taxon>
        <taxon>Nocardioidaceae</taxon>
        <taxon>Nocardioides</taxon>
    </lineage>
</organism>
<evidence type="ECO:0000256" key="1">
    <source>
        <dbReference type="ARBA" id="ARBA00022485"/>
    </source>
</evidence>
<evidence type="ECO:0000256" key="5">
    <source>
        <dbReference type="ARBA" id="ARBA00023004"/>
    </source>
</evidence>
<keyword evidence="3" id="KW-0479">Metal-binding</keyword>
<dbReference type="AlphaFoldDB" id="A0A6G6WE58"/>
<keyword evidence="5" id="KW-0408">Iron</keyword>
<keyword evidence="1" id="KW-0004">4Fe-4S</keyword>
<keyword evidence="6" id="KW-0411">Iron-sulfur</keyword>
<dbReference type="SUPFAM" id="SSF55124">
    <property type="entry name" value="Nitrite/Sulfite reductase N-terminal domain-like"/>
    <property type="match status" value="1"/>
</dbReference>
<dbReference type="PANTHER" id="PTHR32439">
    <property type="entry name" value="FERREDOXIN--NITRITE REDUCTASE, CHLOROPLASTIC"/>
    <property type="match status" value="1"/>
</dbReference>
<accession>A0A6G6WE58</accession>
<dbReference type="GO" id="GO:0016491">
    <property type="term" value="F:oxidoreductase activity"/>
    <property type="evidence" value="ECO:0007669"/>
    <property type="project" value="UniProtKB-KW"/>
</dbReference>
<dbReference type="SUPFAM" id="SSF56014">
    <property type="entry name" value="Nitrite and sulphite reductase 4Fe-4S domain-like"/>
    <property type="match status" value="1"/>
</dbReference>
<proteinExistence type="predicted"/>
<sequence length="286" mass="30461">MAHAMTVRDRTDLCPGVFRPWPAEDGGLVRLRPTGGLLPSRALVDLVGVAEAYGDGRVHLTSRANVQLRALPLEDGAVPGEVVDAIEATGLLPSRSHELVRNIMVSPQSGFWAGRVDLRPLADELDRLLCADPRLAGLPGRFLFVLDDGRGDLLDRTLDLGVVGVSPAAVQLRLGSEHWGAMVPVARAAAELVALAHVFLDARGEGPEAPWHVDELGAPLEPPCERYWGIGAEQPPLPDGEVPGGVHHVVADGAVDRALAETVAAAKDVVVVTPWRGLFVPDRVRQ</sequence>
<keyword evidence="9" id="KW-1185">Reference proteome</keyword>
<evidence type="ECO:0000256" key="4">
    <source>
        <dbReference type="ARBA" id="ARBA00023002"/>
    </source>
</evidence>
<reference evidence="8 9" key="1">
    <citation type="submission" date="2020-02" db="EMBL/GenBank/DDBJ databases">
        <title>Full genome sequence of Nocardioides sp. R-3366.</title>
        <authorList>
            <person name="Im W.-T."/>
        </authorList>
    </citation>
    <scope>NUCLEOTIDE SEQUENCE [LARGE SCALE GENOMIC DNA]</scope>
    <source>
        <strain evidence="8 9">R-3366</strain>
    </source>
</reference>
<dbReference type="InterPro" id="IPR005117">
    <property type="entry name" value="NiRdtase/SiRdtase_haem-b_fer"/>
</dbReference>
<dbReference type="GO" id="GO:0051539">
    <property type="term" value="F:4 iron, 4 sulfur cluster binding"/>
    <property type="evidence" value="ECO:0007669"/>
    <property type="project" value="UniProtKB-KW"/>
</dbReference>
<dbReference type="Gene3D" id="3.90.480.20">
    <property type="match status" value="1"/>
</dbReference>
<dbReference type="EMBL" id="CP049257">
    <property type="protein sequence ID" value="QIG43631.1"/>
    <property type="molecule type" value="Genomic_DNA"/>
</dbReference>
<dbReference type="Pfam" id="PF03460">
    <property type="entry name" value="NIR_SIR_ferr"/>
    <property type="match status" value="1"/>
</dbReference>
<keyword evidence="2" id="KW-0349">Heme</keyword>